<feature type="chain" id="PRO_5019281644" description="Lipoprotein" evidence="2">
    <location>
        <begin position="26"/>
        <end position="589"/>
    </location>
</feature>
<dbReference type="RefSeq" id="WP_052352997.1">
    <property type="nucleotide sequence ID" value="NZ_LR215024.1"/>
</dbReference>
<accession>A0A449AWJ7</accession>
<reference evidence="3 4" key="1">
    <citation type="submission" date="2019-01" db="EMBL/GenBank/DDBJ databases">
        <authorList>
            <consortium name="Pathogen Informatics"/>
        </authorList>
    </citation>
    <scope>NUCLEOTIDE SEQUENCE [LARGE SCALE GENOMIC DNA]</scope>
    <source>
        <strain evidence="3 4">NCTC10194</strain>
    </source>
</reference>
<feature type="signal peptide" evidence="2">
    <location>
        <begin position="1"/>
        <end position="25"/>
    </location>
</feature>
<feature type="compositionally biased region" description="Basic and acidic residues" evidence="1">
    <location>
        <begin position="109"/>
        <end position="121"/>
    </location>
</feature>
<dbReference type="Proteomes" id="UP000290815">
    <property type="component" value="Chromosome"/>
</dbReference>
<feature type="compositionally biased region" description="Low complexity" evidence="1">
    <location>
        <begin position="44"/>
        <end position="106"/>
    </location>
</feature>
<dbReference type="InterPro" id="IPR054816">
    <property type="entry name" value="Lipoprotein_mollicutes-type_CS"/>
</dbReference>
<feature type="region of interest" description="Disordered" evidence="1">
    <location>
        <begin position="28"/>
        <end position="121"/>
    </location>
</feature>
<organism evidence="3 4">
    <name type="scientific">Mycoplasmopsis glycophila</name>
    <dbReference type="NCBI Taxonomy" id="171285"/>
    <lineage>
        <taxon>Bacteria</taxon>
        <taxon>Bacillati</taxon>
        <taxon>Mycoplasmatota</taxon>
        <taxon>Mycoplasmoidales</taxon>
        <taxon>Metamycoplasmataceae</taxon>
        <taxon>Mycoplasmopsis</taxon>
    </lineage>
</organism>
<gene>
    <name evidence="3" type="ORF">NCTC10194_00679</name>
</gene>
<evidence type="ECO:0000256" key="2">
    <source>
        <dbReference type="SAM" id="SignalP"/>
    </source>
</evidence>
<keyword evidence="2" id="KW-0732">Signal</keyword>
<name>A0A449AWJ7_9BACT</name>
<evidence type="ECO:0000313" key="3">
    <source>
        <dbReference type="EMBL" id="VEU71089.1"/>
    </source>
</evidence>
<protein>
    <recommendedName>
        <fullName evidence="5">Lipoprotein</fullName>
    </recommendedName>
</protein>
<dbReference type="NCBIfam" id="NF045726">
    <property type="entry name" value="XXplasma_LP"/>
    <property type="match status" value="1"/>
</dbReference>
<keyword evidence="4" id="KW-1185">Reference proteome</keyword>
<evidence type="ECO:0000313" key="4">
    <source>
        <dbReference type="Proteomes" id="UP000290815"/>
    </source>
</evidence>
<proteinExistence type="predicted"/>
<sequence>MKKIQKLLLGLTGVLVTSAPVFAIAAGCNPEQKPADKTTEGNDNSGSTETTTPSNPNPSTDNGSTNGENSSDNSNPSNEASNPSGNNSSDNEGSNPGSGDNSNPGETPQPKEDSEGVKTLKQEGDAQLAISAELELKLSNLRLDQEVAPLTEAIASYQLLKSNEQATENDFRVAIDNIKAQHKAAEARFTKDAIIKGIKKWVEEIRKNYVRTAAFGNTMAATIKEFLLNFELNTNASKDSLEEQLREVIVTYITNYEENLPKIDTLLEVIDNRDYIRKAWSFLRPLKSNLISDREKLAKYNAFSTAYSSYIYNSAAKSYYSMFVNNLEDIKNNLEQIKTMRENQLKDIIDIIFDKVKIKVKAELRNPQNDLLPYLSEYKNALLEAQNYLGTNSNPTTEEKLEYFNLYVKADQKLFSINTLNKLVYTNRNLTLEKNIVEDFALLPDGIYPVLLPKDRPDDKNIHVSPITPSMPEVFNTGSESQDKYNKFVELRERIINELFKLQPGMIKMYLIKDEARLARMASVLINCIDYAIQTGLFLEDNLYTFLLGTEKENSVIILPENYFSFYRVLLTMEETSSRPRPGGGSFEA</sequence>
<dbReference type="PROSITE" id="PS51257">
    <property type="entry name" value="PROKAR_LIPOPROTEIN"/>
    <property type="match status" value="1"/>
</dbReference>
<dbReference type="AlphaFoldDB" id="A0A449AWJ7"/>
<dbReference type="EMBL" id="LR215024">
    <property type="protein sequence ID" value="VEU71089.1"/>
    <property type="molecule type" value="Genomic_DNA"/>
</dbReference>
<evidence type="ECO:0008006" key="5">
    <source>
        <dbReference type="Google" id="ProtNLM"/>
    </source>
</evidence>
<evidence type="ECO:0000256" key="1">
    <source>
        <dbReference type="SAM" id="MobiDB-lite"/>
    </source>
</evidence>
<dbReference type="KEGG" id="mgly:NCTC10194_00679"/>